<reference evidence="6" key="1">
    <citation type="journal article" date="2019" name="Int. J. Syst. Evol. Microbiol.">
        <title>The Global Catalogue of Microorganisms (GCM) 10K type strain sequencing project: providing services to taxonomists for standard genome sequencing and annotation.</title>
        <authorList>
            <consortium name="The Broad Institute Genomics Platform"/>
            <consortium name="The Broad Institute Genome Sequencing Center for Infectious Disease"/>
            <person name="Wu L."/>
            <person name="Ma J."/>
        </authorList>
    </citation>
    <scope>NUCLEOTIDE SEQUENCE [LARGE SCALE GENOMIC DNA]</scope>
    <source>
        <strain evidence="6">JCM 17021</strain>
    </source>
</reference>
<evidence type="ECO:0000259" key="4">
    <source>
        <dbReference type="PROSITE" id="PS50995"/>
    </source>
</evidence>
<dbReference type="PANTHER" id="PTHR33164">
    <property type="entry name" value="TRANSCRIPTIONAL REGULATOR, MARR FAMILY"/>
    <property type="match status" value="1"/>
</dbReference>
<sequence length="161" mass="17167">MPEATDSMMAAHASTDLARLWDTVVGGDLAFVMARANAISVGSANAALATHGLKVRSYSVLALAAAGTRPTQKELSEFLKLDPSQIVSLIDQLETRELVRREPNPSDRRVNVVVVTEAGRALYEQAREATQVAERSAFAALSADDLTTLASLVRTIANSTD</sequence>
<keyword evidence="2" id="KW-0238">DNA-binding</keyword>
<dbReference type="InterPro" id="IPR036390">
    <property type="entry name" value="WH_DNA-bd_sf"/>
</dbReference>
<protein>
    <submittedName>
        <fullName evidence="5">MarR family transcriptional regulator</fullName>
    </submittedName>
</protein>
<dbReference type="InterPro" id="IPR036388">
    <property type="entry name" value="WH-like_DNA-bd_sf"/>
</dbReference>
<dbReference type="InterPro" id="IPR039422">
    <property type="entry name" value="MarR/SlyA-like"/>
</dbReference>
<evidence type="ECO:0000313" key="6">
    <source>
        <dbReference type="Proteomes" id="UP001501803"/>
    </source>
</evidence>
<comment type="caution">
    <text evidence="5">The sequence shown here is derived from an EMBL/GenBank/DDBJ whole genome shotgun (WGS) entry which is preliminary data.</text>
</comment>
<accession>A0ABP7KA05</accession>
<keyword evidence="3" id="KW-0804">Transcription</keyword>
<dbReference type="InterPro" id="IPR000835">
    <property type="entry name" value="HTH_MarR-typ"/>
</dbReference>
<keyword evidence="6" id="KW-1185">Reference proteome</keyword>
<organism evidence="5 6">
    <name type="scientific">Leifsonia kafniensis</name>
    <dbReference type="NCBI Taxonomy" id="475957"/>
    <lineage>
        <taxon>Bacteria</taxon>
        <taxon>Bacillati</taxon>
        <taxon>Actinomycetota</taxon>
        <taxon>Actinomycetes</taxon>
        <taxon>Micrococcales</taxon>
        <taxon>Microbacteriaceae</taxon>
        <taxon>Leifsonia</taxon>
    </lineage>
</organism>
<dbReference type="Proteomes" id="UP001501803">
    <property type="component" value="Unassembled WGS sequence"/>
</dbReference>
<evidence type="ECO:0000313" key="5">
    <source>
        <dbReference type="EMBL" id="GAA3870567.1"/>
    </source>
</evidence>
<dbReference type="SUPFAM" id="SSF46785">
    <property type="entry name" value="Winged helix' DNA-binding domain"/>
    <property type="match status" value="1"/>
</dbReference>
<evidence type="ECO:0000256" key="1">
    <source>
        <dbReference type="ARBA" id="ARBA00023015"/>
    </source>
</evidence>
<dbReference type="PROSITE" id="PS50995">
    <property type="entry name" value="HTH_MARR_2"/>
    <property type="match status" value="1"/>
</dbReference>
<gene>
    <name evidence="5" type="ORF">GCM10022381_12170</name>
</gene>
<evidence type="ECO:0000256" key="2">
    <source>
        <dbReference type="ARBA" id="ARBA00023125"/>
    </source>
</evidence>
<proteinExistence type="predicted"/>
<dbReference type="RefSeq" id="WP_345063447.1">
    <property type="nucleotide sequence ID" value="NZ_BAABCN010000002.1"/>
</dbReference>
<dbReference type="PRINTS" id="PR00598">
    <property type="entry name" value="HTHMARR"/>
</dbReference>
<dbReference type="Pfam" id="PF01047">
    <property type="entry name" value="MarR"/>
    <property type="match status" value="1"/>
</dbReference>
<dbReference type="SMART" id="SM00347">
    <property type="entry name" value="HTH_MARR"/>
    <property type="match status" value="1"/>
</dbReference>
<evidence type="ECO:0000256" key="3">
    <source>
        <dbReference type="ARBA" id="ARBA00023163"/>
    </source>
</evidence>
<dbReference type="PANTHER" id="PTHR33164:SF99">
    <property type="entry name" value="MARR FAMILY REGULATORY PROTEIN"/>
    <property type="match status" value="1"/>
</dbReference>
<dbReference type="EMBL" id="BAABCN010000002">
    <property type="protein sequence ID" value="GAA3870567.1"/>
    <property type="molecule type" value="Genomic_DNA"/>
</dbReference>
<dbReference type="PROSITE" id="PS01117">
    <property type="entry name" value="HTH_MARR_1"/>
    <property type="match status" value="1"/>
</dbReference>
<dbReference type="Gene3D" id="1.10.10.10">
    <property type="entry name" value="Winged helix-like DNA-binding domain superfamily/Winged helix DNA-binding domain"/>
    <property type="match status" value="1"/>
</dbReference>
<keyword evidence="1" id="KW-0805">Transcription regulation</keyword>
<feature type="domain" description="HTH marR-type" evidence="4">
    <location>
        <begin position="26"/>
        <end position="158"/>
    </location>
</feature>
<name>A0ABP7KA05_9MICO</name>
<dbReference type="InterPro" id="IPR023187">
    <property type="entry name" value="Tscrpt_reg_MarR-type_CS"/>
</dbReference>